<proteinExistence type="predicted"/>
<evidence type="ECO:0008006" key="4">
    <source>
        <dbReference type="Google" id="ProtNLM"/>
    </source>
</evidence>
<sequence length="86" mass="8230">MQLSYVFASLVLAASAYAQASVCAAGISQADSTLAGIAGFVDFVEGLPAVSGLSDAGSITVPAVPTSVCELTGGTGTDGACACPEA</sequence>
<feature type="signal peptide" evidence="1">
    <location>
        <begin position="1"/>
        <end position="18"/>
    </location>
</feature>
<dbReference type="EMBL" id="KL198009">
    <property type="protein sequence ID" value="KDQ26452.1"/>
    <property type="molecule type" value="Genomic_DNA"/>
</dbReference>
<reference evidence="3" key="1">
    <citation type="journal article" date="2014" name="Proc. Natl. Acad. Sci. U.S.A.">
        <title>Extensive sampling of basidiomycete genomes demonstrates inadequacy of the white-rot/brown-rot paradigm for wood decay fungi.</title>
        <authorList>
            <person name="Riley R."/>
            <person name="Salamov A.A."/>
            <person name="Brown D.W."/>
            <person name="Nagy L.G."/>
            <person name="Floudas D."/>
            <person name="Held B.W."/>
            <person name="Levasseur A."/>
            <person name="Lombard V."/>
            <person name="Morin E."/>
            <person name="Otillar R."/>
            <person name="Lindquist E.A."/>
            <person name="Sun H."/>
            <person name="LaButti K.M."/>
            <person name="Schmutz J."/>
            <person name="Jabbour D."/>
            <person name="Luo H."/>
            <person name="Baker S.E."/>
            <person name="Pisabarro A.G."/>
            <person name="Walton J.D."/>
            <person name="Blanchette R.A."/>
            <person name="Henrissat B."/>
            <person name="Martin F."/>
            <person name="Cullen D."/>
            <person name="Hibbett D.S."/>
            <person name="Grigoriev I.V."/>
        </authorList>
    </citation>
    <scope>NUCLEOTIDE SEQUENCE [LARGE SCALE GENOMIC DNA]</scope>
    <source>
        <strain evidence="3">PC15</strain>
    </source>
</reference>
<dbReference type="Proteomes" id="UP000027073">
    <property type="component" value="Unassembled WGS sequence"/>
</dbReference>
<dbReference type="OrthoDB" id="3089128at2759"/>
<dbReference type="VEuPathDB" id="FungiDB:PLEOSDRAFT_159631"/>
<accession>A0A067NQS7</accession>
<dbReference type="HOGENOM" id="CLU_2498791_0_0_1"/>
<organism evidence="2 3">
    <name type="scientific">Pleurotus ostreatus (strain PC15)</name>
    <name type="common">Oyster mushroom</name>
    <dbReference type="NCBI Taxonomy" id="1137138"/>
    <lineage>
        <taxon>Eukaryota</taxon>
        <taxon>Fungi</taxon>
        <taxon>Dikarya</taxon>
        <taxon>Basidiomycota</taxon>
        <taxon>Agaricomycotina</taxon>
        <taxon>Agaricomycetes</taxon>
        <taxon>Agaricomycetidae</taxon>
        <taxon>Agaricales</taxon>
        <taxon>Pleurotineae</taxon>
        <taxon>Pleurotaceae</taxon>
        <taxon>Pleurotus</taxon>
    </lineage>
</organism>
<evidence type="ECO:0000256" key="1">
    <source>
        <dbReference type="SAM" id="SignalP"/>
    </source>
</evidence>
<dbReference type="AlphaFoldDB" id="A0A067NQS7"/>
<dbReference type="InParanoid" id="A0A067NQS7"/>
<gene>
    <name evidence="2" type="ORF">PLEOSDRAFT_159631</name>
</gene>
<name>A0A067NQS7_PLEO1</name>
<evidence type="ECO:0000313" key="3">
    <source>
        <dbReference type="Proteomes" id="UP000027073"/>
    </source>
</evidence>
<protein>
    <recommendedName>
        <fullName evidence="4">Hydrophobin</fullName>
    </recommendedName>
</protein>
<feature type="chain" id="PRO_5001642478" description="Hydrophobin" evidence="1">
    <location>
        <begin position="19"/>
        <end position="86"/>
    </location>
</feature>
<keyword evidence="1" id="KW-0732">Signal</keyword>
<evidence type="ECO:0000313" key="2">
    <source>
        <dbReference type="EMBL" id="KDQ26452.1"/>
    </source>
</evidence>